<dbReference type="InterPro" id="IPR000863">
    <property type="entry name" value="Sulfotransferase_dom"/>
</dbReference>
<dbReference type="GO" id="GO:0008467">
    <property type="term" value="F:[heparan sulfate]-glucosamine 3-sulfotransferase activity"/>
    <property type="evidence" value="ECO:0007669"/>
    <property type="project" value="TreeGrafter"/>
</dbReference>
<evidence type="ECO:0000259" key="7">
    <source>
        <dbReference type="Pfam" id="PF00685"/>
    </source>
</evidence>
<evidence type="ECO:0000256" key="5">
    <source>
        <dbReference type="PIRSR" id="PIRSR637359-3"/>
    </source>
</evidence>
<dbReference type="Gene3D" id="3.40.50.300">
    <property type="entry name" value="P-loop containing nucleotide triphosphate hydrolases"/>
    <property type="match status" value="1"/>
</dbReference>
<feature type="binding site" evidence="4">
    <location>
        <position position="332"/>
    </location>
    <ligand>
        <name>3'-phosphoadenylyl sulfate</name>
        <dbReference type="ChEBI" id="CHEBI:58339"/>
    </ligand>
</feature>
<feature type="active site" description="For sulfotransferase activity" evidence="3">
    <location>
        <position position="150"/>
    </location>
</feature>
<name>A0AAE0Y8X0_9GAST</name>
<dbReference type="PANTHER" id="PTHR10605:SF65">
    <property type="entry name" value="GH20068P"/>
    <property type="match status" value="1"/>
</dbReference>
<keyword evidence="1" id="KW-0808">Transferase</keyword>
<feature type="binding site" evidence="4">
    <location>
        <begin position="361"/>
        <end position="365"/>
    </location>
    <ligand>
        <name>3'-phosphoadenylyl sulfate</name>
        <dbReference type="ChEBI" id="CHEBI:58339"/>
    </ligand>
</feature>
<evidence type="ECO:0000256" key="2">
    <source>
        <dbReference type="ARBA" id="ARBA00023180"/>
    </source>
</evidence>
<evidence type="ECO:0000256" key="1">
    <source>
        <dbReference type="ARBA" id="ARBA00022679"/>
    </source>
</evidence>
<protein>
    <recommendedName>
        <fullName evidence="7">Sulfotransferase domain-containing protein</fullName>
    </recommendedName>
</protein>
<gene>
    <name evidence="8" type="ORF">RRG08_016492</name>
</gene>
<evidence type="ECO:0000313" key="9">
    <source>
        <dbReference type="Proteomes" id="UP001283361"/>
    </source>
</evidence>
<feature type="binding site" evidence="4">
    <location>
        <position position="239"/>
    </location>
    <ligand>
        <name>3'-phosphoadenylyl sulfate</name>
        <dbReference type="ChEBI" id="CHEBI:58339"/>
    </ligand>
</feature>
<dbReference type="AlphaFoldDB" id="A0AAE0Y8X0"/>
<feature type="disulfide bond" evidence="5">
    <location>
        <begin position="333"/>
        <end position="356"/>
    </location>
</feature>
<evidence type="ECO:0000256" key="4">
    <source>
        <dbReference type="PIRSR" id="PIRSR637359-2"/>
    </source>
</evidence>
<evidence type="ECO:0000256" key="3">
    <source>
        <dbReference type="PIRSR" id="PIRSR637359-1"/>
    </source>
</evidence>
<proteinExistence type="predicted"/>
<accession>A0AAE0Y8X0</accession>
<dbReference type="Pfam" id="PF00685">
    <property type="entry name" value="Sulfotransfer_1"/>
    <property type="match status" value="1"/>
</dbReference>
<sequence>MFKSTTVKVFVGLAALSLLVFIVLQQSLTFHRMAMFLQDPSKKPSRVRNRIKLQNAKLQGQPTASLKNLPDGNGAFTQSGLDSTITTSHTKKESVQHMPPNPSNVASKGNKILEKPTSPDVRNRPEQQTSKTSPERRPRLPKALIIGFSKCGTAALRTFLTIHPDVVSPILELRYFTLYYSKGPEWYRKQMPPSTEQQLTIEKTPSYIMTNESLRRIHDFDPKVKIIVIVRDPIVRLQSQYAHVFSHSDVTTSFKKWWSAKPDDKSVYHFCDYAKYIRQVYKLFPREQVLVLSEDDMERNPLPVLKEAEAFLELRPAYSNDMFVFDKSKGFYCFNTHSELFPRVLRLVKVNRTTGCLGGDKGREHPPIGKDFLEHLKEVIRPLNEDLFKLIGKRFQWDNFRT</sequence>
<organism evidence="8 9">
    <name type="scientific">Elysia crispata</name>
    <name type="common">lettuce slug</name>
    <dbReference type="NCBI Taxonomy" id="231223"/>
    <lineage>
        <taxon>Eukaryota</taxon>
        <taxon>Metazoa</taxon>
        <taxon>Spiralia</taxon>
        <taxon>Lophotrochozoa</taxon>
        <taxon>Mollusca</taxon>
        <taxon>Gastropoda</taxon>
        <taxon>Heterobranchia</taxon>
        <taxon>Euthyneura</taxon>
        <taxon>Panpulmonata</taxon>
        <taxon>Sacoglossa</taxon>
        <taxon>Placobranchoidea</taxon>
        <taxon>Plakobranchidae</taxon>
        <taxon>Elysia</taxon>
    </lineage>
</organism>
<keyword evidence="5" id="KW-1015">Disulfide bond</keyword>
<dbReference type="Proteomes" id="UP001283361">
    <property type="component" value="Unassembled WGS sequence"/>
</dbReference>
<dbReference type="EMBL" id="JAWDGP010006665">
    <property type="protein sequence ID" value="KAK3737188.1"/>
    <property type="molecule type" value="Genomic_DNA"/>
</dbReference>
<reference evidence="8" key="1">
    <citation type="journal article" date="2023" name="G3 (Bethesda)">
        <title>A reference genome for the long-term kleptoplast-retaining sea slug Elysia crispata morphotype clarki.</title>
        <authorList>
            <person name="Eastman K.E."/>
            <person name="Pendleton A.L."/>
            <person name="Shaikh M.A."/>
            <person name="Suttiyut T."/>
            <person name="Ogas R."/>
            <person name="Tomko P."/>
            <person name="Gavelis G."/>
            <person name="Widhalm J.R."/>
            <person name="Wisecaver J.H."/>
        </authorList>
    </citation>
    <scope>NUCLEOTIDE SEQUENCE</scope>
    <source>
        <strain evidence="8">ECLA1</strain>
    </source>
</reference>
<feature type="region of interest" description="Disordered" evidence="6">
    <location>
        <begin position="58"/>
        <end position="139"/>
    </location>
</feature>
<feature type="compositionally biased region" description="Polar residues" evidence="6">
    <location>
        <begin position="75"/>
        <end position="88"/>
    </location>
</feature>
<keyword evidence="2" id="KW-0325">Glycoprotein</keyword>
<feature type="domain" description="Sulfotransferase" evidence="7">
    <location>
        <begin position="141"/>
        <end position="381"/>
    </location>
</feature>
<comment type="caution">
    <text evidence="8">The sequence shown here is derived from an EMBL/GenBank/DDBJ whole genome shotgun (WGS) entry which is preliminary data.</text>
</comment>
<keyword evidence="9" id="KW-1185">Reference proteome</keyword>
<evidence type="ECO:0000313" key="8">
    <source>
        <dbReference type="EMBL" id="KAK3737188.1"/>
    </source>
</evidence>
<dbReference type="PANTHER" id="PTHR10605">
    <property type="entry name" value="HEPARAN SULFATE SULFOTRANSFERASE"/>
    <property type="match status" value="1"/>
</dbReference>
<dbReference type="SUPFAM" id="SSF52540">
    <property type="entry name" value="P-loop containing nucleoside triphosphate hydrolases"/>
    <property type="match status" value="1"/>
</dbReference>
<evidence type="ECO:0000256" key="6">
    <source>
        <dbReference type="SAM" id="MobiDB-lite"/>
    </source>
</evidence>
<dbReference type="InterPro" id="IPR027417">
    <property type="entry name" value="P-loop_NTPase"/>
</dbReference>
<dbReference type="InterPro" id="IPR037359">
    <property type="entry name" value="NST/OST"/>
</dbReference>
<feature type="binding site" evidence="4">
    <location>
        <position position="231"/>
    </location>
    <ligand>
        <name>3'-phosphoadenylyl sulfate</name>
        <dbReference type="ChEBI" id="CHEBI:58339"/>
    </ligand>
</feature>